<dbReference type="AlphaFoldDB" id="A0A975BMA1"/>
<evidence type="ECO:0000313" key="1">
    <source>
        <dbReference type="EMBL" id="QTA88088.1"/>
    </source>
</evidence>
<accession>A0A975BMA1</accession>
<dbReference type="Proteomes" id="UP000663722">
    <property type="component" value="Chromosome"/>
</dbReference>
<keyword evidence="2" id="KW-1185">Reference proteome</keyword>
<organism evidence="1 2">
    <name type="scientific">Desulfonema magnum</name>
    <dbReference type="NCBI Taxonomy" id="45655"/>
    <lineage>
        <taxon>Bacteria</taxon>
        <taxon>Pseudomonadati</taxon>
        <taxon>Thermodesulfobacteriota</taxon>
        <taxon>Desulfobacteria</taxon>
        <taxon>Desulfobacterales</taxon>
        <taxon>Desulfococcaceae</taxon>
        <taxon>Desulfonema</taxon>
    </lineage>
</organism>
<reference evidence="1" key="1">
    <citation type="journal article" date="2021" name="Microb. Physiol.">
        <title>Proteogenomic Insights into the Physiology of Marine, Sulfate-Reducing, Filamentous Desulfonema limicola and Desulfonema magnum.</title>
        <authorList>
            <person name="Schnaars V."/>
            <person name="Wohlbrand L."/>
            <person name="Scheve S."/>
            <person name="Hinrichs C."/>
            <person name="Reinhardt R."/>
            <person name="Rabus R."/>
        </authorList>
    </citation>
    <scope>NUCLEOTIDE SEQUENCE</scope>
    <source>
        <strain evidence="1">4be13</strain>
    </source>
</reference>
<evidence type="ECO:0000313" key="2">
    <source>
        <dbReference type="Proteomes" id="UP000663722"/>
    </source>
</evidence>
<name>A0A975BMA1_9BACT</name>
<protein>
    <submittedName>
        <fullName evidence="1">Uncharacterized protein</fullName>
    </submittedName>
</protein>
<dbReference type="EMBL" id="CP061800">
    <property type="protein sequence ID" value="QTA88088.1"/>
    <property type="molecule type" value="Genomic_DNA"/>
</dbReference>
<gene>
    <name evidence="1" type="ORF">dnm_041290</name>
</gene>
<proteinExistence type="predicted"/>
<sequence length="78" mass="8880">MKRENQQIEKFSDCARCGKETRLFFRDGALSPAGKSRVSPLSRRVRPVTARKLFDLLNVSDPDNSGDELRQTEKGGRR</sequence>
<dbReference type="KEGG" id="dmm:dnm_041290"/>